<dbReference type="RefSeq" id="WP_094960876.1">
    <property type="nucleotide sequence ID" value="NZ_NOWC01000003.1"/>
</dbReference>
<keyword evidence="1" id="KW-0472">Membrane</keyword>
<keyword evidence="1" id="KW-1133">Transmembrane helix</keyword>
<proteinExistence type="predicted"/>
<dbReference type="Proteomes" id="UP000216001">
    <property type="component" value="Unassembled WGS sequence"/>
</dbReference>
<gene>
    <name evidence="2" type="ORF">CHI95_04480</name>
</gene>
<feature type="transmembrane region" description="Helical" evidence="1">
    <location>
        <begin position="12"/>
        <end position="36"/>
    </location>
</feature>
<evidence type="ECO:0000313" key="3">
    <source>
        <dbReference type="Proteomes" id="UP000216001"/>
    </source>
</evidence>
<accession>A0A264VXC0</accession>
<evidence type="ECO:0008006" key="4">
    <source>
        <dbReference type="Google" id="ProtNLM"/>
    </source>
</evidence>
<name>A0A264VXC0_PRORE</name>
<dbReference type="AlphaFoldDB" id="A0A264VXC0"/>
<organism evidence="2 3">
    <name type="scientific">Providencia rettgeri</name>
    <dbReference type="NCBI Taxonomy" id="587"/>
    <lineage>
        <taxon>Bacteria</taxon>
        <taxon>Pseudomonadati</taxon>
        <taxon>Pseudomonadota</taxon>
        <taxon>Gammaproteobacteria</taxon>
        <taxon>Enterobacterales</taxon>
        <taxon>Morganellaceae</taxon>
        <taxon>Providencia</taxon>
    </lineage>
</organism>
<dbReference type="EMBL" id="NOWC01000003">
    <property type="protein sequence ID" value="OZS75969.1"/>
    <property type="molecule type" value="Genomic_DNA"/>
</dbReference>
<sequence>MLNINPISSKKYFFLLFILFITFMLSACNSTLMSYFTHTPAYNINGNIYSHSYDIPENSIITLSLTSIQQNENNAKSNLDYSLKTKSAGRSIAFTVALPEEFQSKRYTLGMSARIEKDGELIMMSNKLSPIPENMSEVVLLPMTAISQ</sequence>
<evidence type="ECO:0000313" key="2">
    <source>
        <dbReference type="EMBL" id="OZS75969.1"/>
    </source>
</evidence>
<evidence type="ECO:0000256" key="1">
    <source>
        <dbReference type="SAM" id="Phobius"/>
    </source>
</evidence>
<reference evidence="2 3" key="1">
    <citation type="submission" date="2017-07" db="EMBL/GenBank/DDBJ databases">
        <title>blaIMP-27 on transferable plasmids in Proteus mirabilis and Providencia rettgeri.</title>
        <authorList>
            <person name="Potter R."/>
        </authorList>
    </citation>
    <scope>NUCLEOTIDE SEQUENCE [LARGE SCALE GENOMIC DNA]</scope>
    <source>
        <strain evidence="2 3">PR1</strain>
    </source>
</reference>
<keyword evidence="1" id="KW-0812">Transmembrane</keyword>
<protein>
    <recommendedName>
        <fullName evidence="4">YbaY family lipoprotein</fullName>
    </recommendedName>
</protein>
<comment type="caution">
    <text evidence="2">The sequence shown here is derived from an EMBL/GenBank/DDBJ whole genome shotgun (WGS) entry which is preliminary data.</text>
</comment>